<proteinExistence type="predicted"/>
<protein>
    <submittedName>
        <fullName evidence="1">Uncharacterized protein</fullName>
    </submittedName>
</protein>
<sequence>MKWKSSLGGDKTSQSIRKRMFDIYLQKPSSKGFQYQKGNFDPFLKGHHKKITVVVMSVATGLSCGSGFRKSQLAKQVHLRQACINHFNQHLVCLP</sequence>
<comment type="caution">
    <text evidence="1">The sequence shown here is derived from an EMBL/GenBank/DDBJ whole genome shotgun (WGS) entry which is preliminary data.</text>
</comment>
<evidence type="ECO:0000313" key="2">
    <source>
        <dbReference type="Proteomes" id="UP000655225"/>
    </source>
</evidence>
<dbReference type="EMBL" id="JABCRI010000001">
    <property type="protein sequence ID" value="KAF8414006.1"/>
    <property type="molecule type" value="Genomic_DNA"/>
</dbReference>
<reference evidence="1 2" key="1">
    <citation type="submission" date="2020-04" db="EMBL/GenBank/DDBJ databases">
        <title>Plant Genome Project.</title>
        <authorList>
            <person name="Zhang R.-G."/>
        </authorList>
    </citation>
    <scope>NUCLEOTIDE SEQUENCE [LARGE SCALE GENOMIC DNA]</scope>
    <source>
        <strain evidence="1">YNK0</strain>
        <tissue evidence="1">Leaf</tissue>
    </source>
</reference>
<accession>A0A835A3R1</accession>
<dbReference type="Proteomes" id="UP000655225">
    <property type="component" value="Unassembled WGS sequence"/>
</dbReference>
<evidence type="ECO:0000313" key="1">
    <source>
        <dbReference type="EMBL" id="KAF8414006.1"/>
    </source>
</evidence>
<organism evidence="1 2">
    <name type="scientific">Tetracentron sinense</name>
    <name type="common">Spur-leaf</name>
    <dbReference type="NCBI Taxonomy" id="13715"/>
    <lineage>
        <taxon>Eukaryota</taxon>
        <taxon>Viridiplantae</taxon>
        <taxon>Streptophyta</taxon>
        <taxon>Embryophyta</taxon>
        <taxon>Tracheophyta</taxon>
        <taxon>Spermatophyta</taxon>
        <taxon>Magnoliopsida</taxon>
        <taxon>Trochodendrales</taxon>
        <taxon>Trochodendraceae</taxon>
        <taxon>Tetracentron</taxon>
    </lineage>
</organism>
<keyword evidence="2" id="KW-1185">Reference proteome</keyword>
<dbReference type="AlphaFoldDB" id="A0A835A3R1"/>
<name>A0A835A3R1_TETSI</name>
<gene>
    <name evidence="1" type="ORF">HHK36_002004</name>
</gene>